<feature type="domain" description="N-acetyltransferase" evidence="3">
    <location>
        <begin position="19"/>
        <end position="123"/>
    </location>
</feature>
<evidence type="ECO:0000259" key="3">
    <source>
        <dbReference type="Pfam" id="PF00583"/>
    </source>
</evidence>
<protein>
    <submittedName>
        <fullName evidence="4">GNAT family N-acetyltransferase</fullName>
    </submittedName>
</protein>
<gene>
    <name evidence="4" type="ORF">NCF85_03545</name>
</gene>
<dbReference type="InterPro" id="IPR050680">
    <property type="entry name" value="YpeA/RimI_acetyltransf"/>
</dbReference>
<dbReference type="RefSeq" id="WP_301642547.1">
    <property type="nucleotide sequence ID" value="NZ_CP098494.1"/>
</dbReference>
<name>A0ABY4UB74_9SPHN</name>
<reference evidence="4 5" key="1">
    <citation type="submission" date="2022-06" db="EMBL/GenBank/DDBJ databases">
        <authorList>
            <person name="Liu G."/>
        </authorList>
    </citation>
    <scope>NUCLEOTIDE SEQUENCE [LARGE SCALE GENOMIC DNA]</scope>
    <source>
        <strain evidence="4 5">E4</strain>
    </source>
</reference>
<evidence type="ECO:0000256" key="1">
    <source>
        <dbReference type="ARBA" id="ARBA00022679"/>
    </source>
</evidence>
<dbReference type="PANTHER" id="PTHR43420:SF44">
    <property type="entry name" value="ACETYLTRANSFERASE YPEA"/>
    <property type="match status" value="1"/>
</dbReference>
<keyword evidence="5" id="KW-1185">Reference proteome</keyword>
<dbReference type="Pfam" id="PF00583">
    <property type="entry name" value="Acetyltransf_1"/>
    <property type="match status" value="1"/>
</dbReference>
<accession>A0ABY4UB74</accession>
<dbReference type="InterPro" id="IPR016181">
    <property type="entry name" value="Acyl_CoA_acyltransferase"/>
</dbReference>
<evidence type="ECO:0000256" key="2">
    <source>
        <dbReference type="ARBA" id="ARBA00023315"/>
    </source>
</evidence>
<organism evidence="4 5">
    <name type="scientific">Qipengyuania citrea</name>
    <dbReference type="NCBI Taxonomy" id="225971"/>
    <lineage>
        <taxon>Bacteria</taxon>
        <taxon>Pseudomonadati</taxon>
        <taxon>Pseudomonadota</taxon>
        <taxon>Alphaproteobacteria</taxon>
        <taxon>Sphingomonadales</taxon>
        <taxon>Erythrobacteraceae</taxon>
        <taxon>Qipengyuania</taxon>
    </lineage>
</organism>
<sequence>MSDLDHIMSVMDAAFDPHWREAWTRQQVENSLAMPHTYAIIFDKHARLLAPGSEAAGFILARRAPSEEELLLIGVRPEVRNSGVGRALIEYFSDVARKEGAERVFLEMRANNPAEKLYLSCGFEPIGRRANYYRTLDGTLLDAITFAQRL</sequence>
<dbReference type="CDD" id="cd04301">
    <property type="entry name" value="NAT_SF"/>
    <property type="match status" value="1"/>
</dbReference>
<keyword evidence="2" id="KW-0012">Acyltransferase</keyword>
<proteinExistence type="predicted"/>
<evidence type="ECO:0000313" key="5">
    <source>
        <dbReference type="Proteomes" id="UP001056619"/>
    </source>
</evidence>
<dbReference type="InterPro" id="IPR000182">
    <property type="entry name" value="GNAT_dom"/>
</dbReference>
<dbReference type="PANTHER" id="PTHR43420">
    <property type="entry name" value="ACETYLTRANSFERASE"/>
    <property type="match status" value="1"/>
</dbReference>
<dbReference type="SUPFAM" id="SSF55729">
    <property type="entry name" value="Acyl-CoA N-acyltransferases (Nat)"/>
    <property type="match status" value="1"/>
</dbReference>
<evidence type="ECO:0000313" key="4">
    <source>
        <dbReference type="EMBL" id="USA62066.1"/>
    </source>
</evidence>
<keyword evidence="1" id="KW-0808">Transferase</keyword>
<dbReference type="Proteomes" id="UP001056619">
    <property type="component" value="Chromosome"/>
</dbReference>
<dbReference type="EMBL" id="CP098494">
    <property type="protein sequence ID" value="USA62066.1"/>
    <property type="molecule type" value="Genomic_DNA"/>
</dbReference>
<dbReference type="Gene3D" id="3.40.630.30">
    <property type="match status" value="1"/>
</dbReference>